<proteinExistence type="predicted"/>
<gene>
    <name evidence="1" type="ORF">CC84DRAFT_1169653</name>
</gene>
<evidence type="ECO:0000313" key="2">
    <source>
        <dbReference type="Proteomes" id="UP000077069"/>
    </source>
</evidence>
<accession>A0A177BUF3</accession>
<dbReference type="EMBL" id="KV441563">
    <property type="protein sequence ID" value="OAF98914.1"/>
    <property type="molecule type" value="Genomic_DNA"/>
</dbReference>
<organism evidence="1 2">
    <name type="scientific">Paraphaeosphaeria sporulosa</name>
    <dbReference type="NCBI Taxonomy" id="1460663"/>
    <lineage>
        <taxon>Eukaryota</taxon>
        <taxon>Fungi</taxon>
        <taxon>Dikarya</taxon>
        <taxon>Ascomycota</taxon>
        <taxon>Pezizomycotina</taxon>
        <taxon>Dothideomycetes</taxon>
        <taxon>Pleosporomycetidae</taxon>
        <taxon>Pleosporales</taxon>
        <taxon>Massarineae</taxon>
        <taxon>Didymosphaeriaceae</taxon>
        <taxon>Paraphaeosphaeria</taxon>
    </lineage>
</organism>
<dbReference type="AlphaFoldDB" id="A0A177BUF3"/>
<dbReference type="RefSeq" id="XP_018029280.1">
    <property type="nucleotide sequence ID" value="XM_018179714.1"/>
</dbReference>
<dbReference type="Proteomes" id="UP000077069">
    <property type="component" value="Unassembled WGS sequence"/>
</dbReference>
<reference evidence="1 2" key="1">
    <citation type="submission" date="2016-05" db="EMBL/GenBank/DDBJ databases">
        <title>Comparative analysis of secretome profiles of manganese(II)-oxidizing ascomycete fungi.</title>
        <authorList>
            <consortium name="DOE Joint Genome Institute"/>
            <person name="Zeiner C.A."/>
            <person name="Purvine S.O."/>
            <person name="Zink E.M."/>
            <person name="Wu S."/>
            <person name="Pasa-Tolic L."/>
            <person name="Chaput D.L."/>
            <person name="Haridas S."/>
            <person name="Grigoriev I.V."/>
            <person name="Santelli C.M."/>
            <person name="Hansel C.M."/>
        </authorList>
    </citation>
    <scope>NUCLEOTIDE SEQUENCE [LARGE SCALE GENOMIC DNA]</scope>
    <source>
        <strain evidence="1 2">AP3s5-JAC2a</strain>
    </source>
</reference>
<dbReference type="InParanoid" id="A0A177BUF3"/>
<keyword evidence="2" id="KW-1185">Reference proteome</keyword>
<dbReference type="GeneID" id="28763200"/>
<evidence type="ECO:0000313" key="1">
    <source>
        <dbReference type="EMBL" id="OAF98914.1"/>
    </source>
</evidence>
<sequence length="214" mass="23544">MRVQCKRRSQIANRCIGGRHLSGDGYAIHPSNVYPNREAAVAFLCHKEWPYSAGEHGISPTKDAKNAHGVSLDLEVLCRAVHSFHFGSLATHFPNTEAPLDYATVIMQAIPKTRHAHSLLCNRVSLTPSVGLSPFQYCSQLQSRSMHQSLIHDMPPHCQYPKAGGSTSCRFANMQELQLDHSHSTRDFLSYSGTVHVESPLDTPSPTCGCHKGA</sequence>
<dbReference type="OrthoDB" id="10549643at2759"/>
<protein>
    <submittedName>
        <fullName evidence="1">Uncharacterized protein</fullName>
    </submittedName>
</protein>
<name>A0A177BUF3_9PLEO</name>